<dbReference type="AlphaFoldDB" id="A0A941DSC1"/>
<protein>
    <submittedName>
        <fullName evidence="8">Bifunctional metallophosphatase/5'-nucleotidase</fullName>
    </submittedName>
</protein>
<dbReference type="Pfam" id="PF02872">
    <property type="entry name" value="5_nucleotid_C"/>
    <property type="match status" value="1"/>
</dbReference>
<feature type="domain" description="5'-Nucleotidase C-terminal" evidence="7">
    <location>
        <begin position="333"/>
        <end position="489"/>
    </location>
</feature>
<dbReference type="SUPFAM" id="SSF56300">
    <property type="entry name" value="Metallo-dependent phosphatases"/>
    <property type="match status" value="1"/>
</dbReference>
<dbReference type="GO" id="GO:0046872">
    <property type="term" value="F:metal ion binding"/>
    <property type="evidence" value="ECO:0007669"/>
    <property type="project" value="UniProtKB-KW"/>
</dbReference>
<dbReference type="InterPro" id="IPR004843">
    <property type="entry name" value="Calcineurin-like_PHP"/>
</dbReference>
<organism evidence="8 9">
    <name type="scientific">Virgibacillus salarius</name>
    <dbReference type="NCBI Taxonomy" id="447199"/>
    <lineage>
        <taxon>Bacteria</taxon>
        <taxon>Bacillati</taxon>
        <taxon>Bacillota</taxon>
        <taxon>Bacilli</taxon>
        <taxon>Bacillales</taxon>
        <taxon>Bacillaceae</taxon>
        <taxon>Virgibacillus</taxon>
    </lineage>
</organism>
<dbReference type="Proteomes" id="UP000675284">
    <property type="component" value="Unassembled WGS sequence"/>
</dbReference>
<dbReference type="PRINTS" id="PR01607">
    <property type="entry name" value="APYRASEFAMLY"/>
</dbReference>
<dbReference type="InterPro" id="IPR008334">
    <property type="entry name" value="5'-Nucleotdase_C"/>
</dbReference>
<evidence type="ECO:0000313" key="9">
    <source>
        <dbReference type="Proteomes" id="UP000675284"/>
    </source>
</evidence>
<feature type="domain" description="Calcineurin-like phosphoesterase" evidence="6">
    <location>
        <begin position="12"/>
        <end position="244"/>
    </location>
</feature>
<accession>A0A941DSC1</accession>
<dbReference type="GO" id="GO:0000166">
    <property type="term" value="F:nucleotide binding"/>
    <property type="evidence" value="ECO:0007669"/>
    <property type="project" value="UniProtKB-KW"/>
</dbReference>
<evidence type="ECO:0000256" key="1">
    <source>
        <dbReference type="ARBA" id="ARBA00006654"/>
    </source>
</evidence>
<dbReference type="Pfam" id="PF00149">
    <property type="entry name" value="Metallophos"/>
    <property type="match status" value="1"/>
</dbReference>
<evidence type="ECO:0000256" key="2">
    <source>
        <dbReference type="ARBA" id="ARBA00022723"/>
    </source>
</evidence>
<dbReference type="PANTHER" id="PTHR11575">
    <property type="entry name" value="5'-NUCLEOTIDASE-RELATED"/>
    <property type="match status" value="1"/>
</dbReference>
<dbReference type="InterPro" id="IPR006179">
    <property type="entry name" value="5_nucleotidase/apyrase"/>
</dbReference>
<dbReference type="Gene3D" id="3.90.780.10">
    <property type="entry name" value="5'-Nucleotidase, C-terminal domain"/>
    <property type="match status" value="1"/>
</dbReference>
<evidence type="ECO:0000259" key="7">
    <source>
        <dbReference type="Pfam" id="PF02872"/>
    </source>
</evidence>
<dbReference type="InterPro" id="IPR036907">
    <property type="entry name" value="5'-Nucleotdase_C_sf"/>
</dbReference>
<dbReference type="InterPro" id="IPR041827">
    <property type="entry name" value="CpdB_N"/>
</dbReference>
<dbReference type="GO" id="GO:0009166">
    <property type="term" value="P:nucleotide catabolic process"/>
    <property type="evidence" value="ECO:0007669"/>
    <property type="project" value="InterPro"/>
</dbReference>
<dbReference type="GO" id="GO:0016787">
    <property type="term" value="F:hydrolase activity"/>
    <property type="evidence" value="ECO:0007669"/>
    <property type="project" value="UniProtKB-KW"/>
</dbReference>
<dbReference type="EMBL" id="JAGSOT010000023">
    <property type="protein sequence ID" value="MBR7796224.1"/>
    <property type="molecule type" value="Genomic_DNA"/>
</dbReference>
<keyword evidence="2" id="KW-0479">Metal-binding</keyword>
<keyword evidence="3" id="KW-0732">Signal</keyword>
<comment type="caution">
    <text evidence="8">The sequence shown here is derived from an EMBL/GenBank/DDBJ whole genome shotgun (WGS) entry which is preliminary data.</text>
</comment>
<dbReference type="Gene3D" id="3.60.21.10">
    <property type="match status" value="1"/>
</dbReference>
<keyword evidence="9" id="KW-1185">Reference proteome</keyword>
<keyword evidence="5" id="KW-0378">Hydrolase</keyword>
<evidence type="ECO:0000256" key="3">
    <source>
        <dbReference type="ARBA" id="ARBA00022729"/>
    </source>
</evidence>
<dbReference type="SUPFAM" id="SSF55816">
    <property type="entry name" value="5'-nucleotidase (syn. UDP-sugar hydrolase), C-terminal domain"/>
    <property type="match status" value="1"/>
</dbReference>
<dbReference type="InterPro" id="IPR029052">
    <property type="entry name" value="Metallo-depent_PP-like"/>
</dbReference>
<name>A0A941DSC1_9BACI</name>
<dbReference type="CDD" id="cd07410">
    <property type="entry name" value="MPP_CpdB_N"/>
    <property type="match status" value="1"/>
</dbReference>
<keyword evidence="4 5" id="KW-0547">Nucleotide-binding</keyword>
<gene>
    <name evidence="8" type="ORF">KCX74_09225</name>
</gene>
<dbReference type="RefSeq" id="WP_026680338.1">
    <property type="nucleotide sequence ID" value="NZ_JAGSOT010000023.1"/>
</dbReference>
<reference evidence="8" key="1">
    <citation type="submission" date="2021-04" db="EMBL/GenBank/DDBJ databases">
        <title>Isolation and polyphasic classification of algal microorganism.</title>
        <authorList>
            <person name="Wang S."/>
        </authorList>
    </citation>
    <scope>NUCLEOTIDE SEQUENCE</scope>
    <source>
        <strain evidence="8">720a</strain>
    </source>
</reference>
<dbReference type="PANTHER" id="PTHR11575:SF6">
    <property type="entry name" value="2',3'-CYCLIC-NUCLEOTIDE 2'-PHOSPHODIESTERASE_3'-NUCLEOTIDASE"/>
    <property type="match status" value="1"/>
</dbReference>
<proteinExistence type="inferred from homology"/>
<comment type="similarity">
    <text evidence="1 5">Belongs to the 5'-nucleotidase family.</text>
</comment>
<sequence length="532" mass="60303">MLTLQNNTAKLTILYTSDVHGHVMPIHYGTNEKANLGLAKYATVVKQTRKKSDHVIVLDNGDLIQGTPLMTHYVKQHTDKENPMIKTMNTINIDAGVIGNHEFNFGSNILADAINQSNFPWLSANIIDKETGRPKYGPPYTVKTFANDIKVAIIGITTHYIPNWESADHIKGILFKDALNTLKEWVPYIQQKEQPDILIACYHGGFEKDLETGEPTESLTGENQGYDMCEIEGIDILLTGHQHRKITGRINDVLVVQPGNNAAAYGEVEINLEKVANHWCIRNKKAFIRPLEHIRDDKEIMSNMAFLEESTQKWLDQPIGYIEGDMTIDEPFHARINKHPFIEFIQKVQMEASGADISVTSLLNNESTGFSSTVTMRDIVSNYMYPNTLVVLELTGKDIKAALEKSAEYFILDDQGIVTVNPVFEHPKPQHYNYDMWEGIHYTINVSMPIGQRIEGLTYHNQPVADTKKYPVVLNNYRASGGGDYTMFTNKPIIKEIQKDAVEIIREYFERYHTVKATKTDNFKVKPVKNTS</sequence>
<evidence type="ECO:0000259" key="6">
    <source>
        <dbReference type="Pfam" id="PF00149"/>
    </source>
</evidence>
<evidence type="ECO:0000256" key="4">
    <source>
        <dbReference type="ARBA" id="ARBA00022741"/>
    </source>
</evidence>
<dbReference type="GO" id="GO:0030288">
    <property type="term" value="C:outer membrane-bounded periplasmic space"/>
    <property type="evidence" value="ECO:0007669"/>
    <property type="project" value="TreeGrafter"/>
</dbReference>
<evidence type="ECO:0000256" key="5">
    <source>
        <dbReference type="RuleBase" id="RU362119"/>
    </source>
</evidence>
<evidence type="ECO:0000313" key="8">
    <source>
        <dbReference type="EMBL" id="MBR7796224.1"/>
    </source>
</evidence>